<protein>
    <submittedName>
        <fullName evidence="1">Uncharacterized protein</fullName>
    </submittedName>
</protein>
<name>A0AAV3NJ08_LITER</name>
<dbReference type="EMBL" id="BAABME010000080">
    <property type="protein sequence ID" value="GAA0139329.1"/>
    <property type="molecule type" value="Genomic_DNA"/>
</dbReference>
<accession>A0AAV3NJ08</accession>
<proteinExistence type="predicted"/>
<keyword evidence="2" id="KW-1185">Reference proteome</keyword>
<sequence>MLGEKLSQEHIKVEALEEELCCLRLQATTTSNLPWELARDLKREEEDRDAAIQEARLARREREGLRHAYCQDNPFRCCPAGATILSDFVLYYHDQIPSLP</sequence>
<evidence type="ECO:0000313" key="2">
    <source>
        <dbReference type="Proteomes" id="UP001454036"/>
    </source>
</evidence>
<reference evidence="1 2" key="1">
    <citation type="submission" date="2024-01" db="EMBL/GenBank/DDBJ databases">
        <title>The complete chloroplast genome sequence of Lithospermum erythrorhizon: insights into the phylogenetic relationship among Boraginaceae species and the maternal lineages of purple gromwells.</title>
        <authorList>
            <person name="Okada T."/>
            <person name="Watanabe K."/>
        </authorList>
    </citation>
    <scope>NUCLEOTIDE SEQUENCE [LARGE SCALE GENOMIC DNA]</scope>
</reference>
<organism evidence="1 2">
    <name type="scientific">Lithospermum erythrorhizon</name>
    <name type="common">Purple gromwell</name>
    <name type="synonym">Lithospermum officinale var. erythrorhizon</name>
    <dbReference type="NCBI Taxonomy" id="34254"/>
    <lineage>
        <taxon>Eukaryota</taxon>
        <taxon>Viridiplantae</taxon>
        <taxon>Streptophyta</taxon>
        <taxon>Embryophyta</taxon>
        <taxon>Tracheophyta</taxon>
        <taxon>Spermatophyta</taxon>
        <taxon>Magnoliopsida</taxon>
        <taxon>eudicotyledons</taxon>
        <taxon>Gunneridae</taxon>
        <taxon>Pentapetalae</taxon>
        <taxon>asterids</taxon>
        <taxon>lamiids</taxon>
        <taxon>Boraginales</taxon>
        <taxon>Boraginaceae</taxon>
        <taxon>Boraginoideae</taxon>
        <taxon>Lithospermeae</taxon>
        <taxon>Lithospermum</taxon>
    </lineage>
</organism>
<dbReference type="Proteomes" id="UP001454036">
    <property type="component" value="Unassembled WGS sequence"/>
</dbReference>
<evidence type="ECO:0000313" key="1">
    <source>
        <dbReference type="EMBL" id="GAA0139329.1"/>
    </source>
</evidence>
<gene>
    <name evidence="1" type="ORF">LIER_00895</name>
</gene>
<dbReference type="AlphaFoldDB" id="A0AAV3NJ08"/>
<comment type="caution">
    <text evidence="1">The sequence shown here is derived from an EMBL/GenBank/DDBJ whole genome shotgun (WGS) entry which is preliminary data.</text>
</comment>